<feature type="transmembrane region" description="Helical" evidence="2">
    <location>
        <begin position="148"/>
        <end position="164"/>
    </location>
</feature>
<protein>
    <submittedName>
        <fullName evidence="4">Uncharacterized protein</fullName>
    </submittedName>
</protein>
<name>A0A9N9XUC3_PHYSR</name>
<reference evidence="4" key="1">
    <citation type="submission" date="2022-01" db="EMBL/GenBank/DDBJ databases">
        <authorList>
            <person name="King R."/>
        </authorList>
    </citation>
    <scope>NUCLEOTIDE SEQUENCE</scope>
</reference>
<keyword evidence="2" id="KW-1133">Transmembrane helix</keyword>
<sequence>MEIKLKIIGLLSTVFLIFSIIHEGDSSISCYSCSSQRNSSSSCERNVSYIPTSTVNCSLSITNNFTHCVTIITNTSLVRDCANASSCNPSHGYQQCFLCTSDYCNKDSIASSPWSPSIGAGSQPGYGGSGSQYKPGVTSKPGSGRANGAAWLILVVCIALNVFLENM</sequence>
<evidence type="ECO:0000256" key="2">
    <source>
        <dbReference type="SAM" id="Phobius"/>
    </source>
</evidence>
<keyword evidence="2" id="KW-0472">Membrane</keyword>
<feature type="signal peptide" evidence="3">
    <location>
        <begin position="1"/>
        <end position="26"/>
    </location>
</feature>
<dbReference type="EMBL" id="OU900102">
    <property type="protein sequence ID" value="CAG9865551.1"/>
    <property type="molecule type" value="Genomic_DNA"/>
</dbReference>
<keyword evidence="5" id="KW-1185">Reference proteome</keyword>
<gene>
    <name evidence="4" type="ORF">PHYEVI_LOCUS11781</name>
</gene>
<dbReference type="AlphaFoldDB" id="A0A9N9XUC3"/>
<accession>A0A9N9XUC3</accession>
<keyword evidence="2" id="KW-0812">Transmembrane</keyword>
<proteinExistence type="predicted"/>
<feature type="chain" id="PRO_5040254691" evidence="3">
    <location>
        <begin position="27"/>
        <end position="167"/>
    </location>
</feature>
<evidence type="ECO:0000256" key="3">
    <source>
        <dbReference type="SAM" id="SignalP"/>
    </source>
</evidence>
<feature type="region of interest" description="Disordered" evidence="1">
    <location>
        <begin position="120"/>
        <end position="139"/>
    </location>
</feature>
<dbReference type="Proteomes" id="UP001153712">
    <property type="component" value="Chromosome 9"/>
</dbReference>
<organism evidence="4 5">
    <name type="scientific">Phyllotreta striolata</name>
    <name type="common">Striped flea beetle</name>
    <name type="synonym">Crioceris striolata</name>
    <dbReference type="NCBI Taxonomy" id="444603"/>
    <lineage>
        <taxon>Eukaryota</taxon>
        <taxon>Metazoa</taxon>
        <taxon>Ecdysozoa</taxon>
        <taxon>Arthropoda</taxon>
        <taxon>Hexapoda</taxon>
        <taxon>Insecta</taxon>
        <taxon>Pterygota</taxon>
        <taxon>Neoptera</taxon>
        <taxon>Endopterygota</taxon>
        <taxon>Coleoptera</taxon>
        <taxon>Polyphaga</taxon>
        <taxon>Cucujiformia</taxon>
        <taxon>Chrysomeloidea</taxon>
        <taxon>Chrysomelidae</taxon>
        <taxon>Galerucinae</taxon>
        <taxon>Alticini</taxon>
        <taxon>Phyllotreta</taxon>
    </lineage>
</organism>
<evidence type="ECO:0000256" key="1">
    <source>
        <dbReference type="SAM" id="MobiDB-lite"/>
    </source>
</evidence>
<keyword evidence="3" id="KW-0732">Signal</keyword>
<evidence type="ECO:0000313" key="5">
    <source>
        <dbReference type="Proteomes" id="UP001153712"/>
    </source>
</evidence>
<evidence type="ECO:0000313" key="4">
    <source>
        <dbReference type="EMBL" id="CAG9865551.1"/>
    </source>
</evidence>